<sequence>MSEPLYPAYLPTRSEGYVAPVPVPLFEADEPGLRADPAKGSLLGGATRVERITPRVGTEITGVQISELDTKGLDELALLAAERGVVVFRDQDFKDVGFDRQREIVRHYGPLHQHPTMGYPKGTGPEFHVVYADEKSGNLRKLLGPRTTYDLWHIDQTFTPNVPSTSFFWVLEIPSSGGGDTAFTSLTAAYEALSPTFRQTLSRLNLYHTSASEGEVKRVGQERALAEAINATHPLVIKHPVTVVHRLTMGDHKTHIATLSDGRKVAYAIYGVQDENAPTSFYFHGFPGSHHEGISTHASAIRHGLRVIAPSRPGYSDSTFQQNRRLLDYPKDILELADLLSIKRFTVLGVSGGGPYAIACLKEIPRERLIGICTMAGCMPVEFGTGGMLAMGRLMFIIAPYATTPLGWLVDKALGTTARDVDHPEKLENMMDKDMKARSPSDAQAWTENKDLRRALIDSTRNSMKQGGYATAWEANILGSDWGFKLDDVKVEKGEMILWHGDQDINVPLRVSERAVELLPQAELKVMKGESHLSLVGRVDEVIVALKGMLEK</sequence>
<evidence type="ECO:0000256" key="5">
    <source>
        <dbReference type="ARBA" id="ARBA00023002"/>
    </source>
</evidence>
<dbReference type="PANTHER" id="PTHR30468:SF1">
    <property type="entry name" value="ALPHA-KETOGLUTARATE-DEPENDENT SULFONATE DIOXYGENASE"/>
    <property type="match status" value="1"/>
</dbReference>
<dbReference type="Gene3D" id="3.60.130.10">
    <property type="entry name" value="Clavaminate synthase-like"/>
    <property type="match status" value="1"/>
</dbReference>
<dbReference type="Proteomes" id="UP000265631">
    <property type="component" value="Unassembled WGS sequence"/>
</dbReference>
<dbReference type="PANTHER" id="PTHR30468">
    <property type="entry name" value="ALPHA-KETOGLUTARATE-DEPENDENT SULFONATE DIOXYGENASE"/>
    <property type="match status" value="1"/>
</dbReference>
<dbReference type="InterPro" id="IPR003819">
    <property type="entry name" value="TauD/TfdA-like"/>
</dbReference>
<comment type="cofactor">
    <cofactor evidence="1">
        <name>Fe(2+)</name>
        <dbReference type="ChEBI" id="CHEBI:29033"/>
    </cofactor>
</comment>
<evidence type="ECO:0000256" key="6">
    <source>
        <dbReference type="ARBA" id="ARBA00023004"/>
    </source>
</evidence>
<dbReference type="Gene3D" id="3.40.50.1820">
    <property type="entry name" value="alpha/beta hydrolase"/>
    <property type="match status" value="1"/>
</dbReference>
<name>A0A395MQS3_9HYPO</name>
<dbReference type="EMBL" id="PXXK01000176">
    <property type="protein sequence ID" value="RFN49479.1"/>
    <property type="molecule type" value="Genomic_DNA"/>
</dbReference>
<evidence type="ECO:0000259" key="8">
    <source>
        <dbReference type="Pfam" id="PF02668"/>
    </source>
</evidence>
<evidence type="ECO:0000256" key="3">
    <source>
        <dbReference type="ARBA" id="ARBA00022723"/>
    </source>
</evidence>
<keyword evidence="10" id="KW-1185">Reference proteome</keyword>
<feature type="domain" description="TauD/TfdA-like" evidence="8">
    <location>
        <begin position="49"/>
        <end position="260"/>
    </location>
</feature>
<feature type="domain" description="AB hydrolase-1" evidence="7">
    <location>
        <begin position="283"/>
        <end position="535"/>
    </location>
</feature>
<reference evidence="9 10" key="1">
    <citation type="journal article" date="2018" name="PLoS Pathog.">
        <title>Evolution of structural diversity of trichothecenes, a family of toxins produced by plant pathogenic and entomopathogenic fungi.</title>
        <authorList>
            <person name="Proctor R.H."/>
            <person name="McCormick S.P."/>
            <person name="Kim H.S."/>
            <person name="Cardoza R.E."/>
            <person name="Stanley A.M."/>
            <person name="Lindo L."/>
            <person name="Kelly A."/>
            <person name="Brown D.W."/>
            <person name="Lee T."/>
            <person name="Vaughan M.M."/>
            <person name="Alexander N.J."/>
            <person name="Busman M."/>
            <person name="Gutierrez S."/>
        </authorList>
    </citation>
    <scope>NUCLEOTIDE SEQUENCE [LARGE SCALE GENOMIC DNA]</scope>
    <source>
        <strain evidence="9 10">NRRL 13405</strain>
    </source>
</reference>
<dbReference type="AlphaFoldDB" id="A0A395MQS3"/>
<evidence type="ECO:0000313" key="10">
    <source>
        <dbReference type="Proteomes" id="UP000265631"/>
    </source>
</evidence>
<dbReference type="SUPFAM" id="SSF51197">
    <property type="entry name" value="Clavaminate synthase-like"/>
    <property type="match status" value="1"/>
</dbReference>
<dbReference type="InterPro" id="IPR029058">
    <property type="entry name" value="AB_hydrolase_fold"/>
</dbReference>
<protein>
    <submittedName>
        <fullName evidence="9">Alpha beta hydrolase protein</fullName>
    </submittedName>
</protein>
<gene>
    <name evidence="9" type="ORF">FIE12Z_6268</name>
</gene>
<dbReference type="Pfam" id="PF02668">
    <property type="entry name" value="TauD"/>
    <property type="match status" value="1"/>
</dbReference>
<keyword evidence="5" id="KW-0560">Oxidoreductase</keyword>
<evidence type="ECO:0000256" key="2">
    <source>
        <dbReference type="ARBA" id="ARBA00005896"/>
    </source>
</evidence>
<keyword evidence="9" id="KW-0378">Hydrolase</keyword>
<organism evidence="9 10">
    <name type="scientific">Fusarium flagelliforme</name>
    <dbReference type="NCBI Taxonomy" id="2675880"/>
    <lineage>
        <taxon>Eukaryota</taxon>
        <taxon>Fungi</taxon>
        <taxon>Dikarya</taxon>
        <taxon>Ascomycota</taxon>
        <taxon>Pezizomycotina</taxon>
        <taxon>Sordariomycetes</taxon>
        <taxon>Hypocreomycetidae</taxon>
        <taxon>Hypocreales</taxon>
        <taxon>Nectriaceae</taxon>
        <taxon>Fusarium</taxon>
        <taxon>Fusarium incarnatum-equiseti species complex</taxon>
    </lineage>
</organism>
<keyword evidence="3" id="KW-0479">Metal-binding</keyword>
<dbReference type="SUPFAM" id="SSF53474">
    <property type="entry name" value="alpha/beta-Hydrolases"/>
    <property type="match status" value="1"/>
</dbReference>
<dbReference type="GO" id="GO:0046872">
    <property type="term" value="F:metal ion binding"/>
    <property type="evidence" value="ECO:0007669"/>
    <property type="project" value="UniProtKB-KW"/>
</dbReference>
<dbReference type="Pfam" id="PF00561">
    <property type="entry name" value="Abhydrolase_1"/>
    <property type="match status" value="1"/>
</dbReference>
<proteinExistence type="inferred from homology"/>
<accession>A0A395MQS3</accession>
<dbReference type="InterPro" id="IPR000073">
    <property type="entry name" value="AB_hydrolase_1"/>
</dbReference>
<evidence type="ECO:0000256" key="4">
    <source>
        <dbReference type="ARBA" id="ARBA00022964"/>
    </source>
</evidence>
<comment type="similarity">
    <text evidence="2">Belongs to the TfdA dioxygenase family.</text>
</comment>
<dbReference type="GO" id="GO:0016787">
    <property type="term" value="F:hydrolase activity"/>
    <property type="evidence" value="ECO:0007669"/>
    <property type="project" value="UniProtKB-KW"/>
</dbReference>
<keyword evidence="6" id="KW-0408">Iron</keyword>
<keyword evidence="4" id="KW-0223">Dioxygenase</keyword>
<evidence type="ECO:0000259" key="7">
    <source>
        <dbReference type="Pfam" id="PF00561"/>
    </source>
</evidence>
<comment type="caution">
    <text evidence="9">The sequence shown here is derived from an EMBL/GenBank/DDBJ whole genome shotgun (WGS) entry which is preliminary data.</text>
</comment>
<dbReference type="InterPro" id="IPR051323">
    <property type="entry name" value="AtsK-like"/>
</dbReference>
<evidence type="ECO:0000256" key="1">
    <source>
        <dbReference type="ARBA" id="ARBA00001954"/>
    </source>
</evidence>
<dbReference type="GO" id="GO:0016706">
    <property type="term" value="F:2-oxoglutarate-dependent dioxygenase activity"/>
    <property type="evidence" value="ECO:0007669"/>
    <property type="project" value="TreeGrafter"/>
</dbReference>
<dbReference type="STRING" id="2594813.A0A395MQS3"/>
<evidence type="ECO:0000313" key="9">
    <source>
        <dbReference type="EMBL" id="RFN49479.1"/>
    </source>
</evidence>
<dbReference type="InterPro" id="IPR042098">
    <property type="entry name" value="TauD-like_sf"/>
</dbReference>
<dbReference type="GO" id="GO:0005737">
    <property type="term" value="C:cytoplasm"/>
    <property type="evidence" value="ECO:0007669"/>
    <property type="project" value="TreeGrafter"/>
</dbReference>